<comment type="caution">
    <text evidence="1">The sequence shown here is derived from an EMBL/GenBank/DDBJ whole genome shotgun (WGS) entry which is preliminary data.</text>
</comment>
<dbReference type="Proteomes" id="UP001430953">
    <property type="component" value="Unassembled WGS sequence"/>
</dbReference>
<evidence type="ECO:0000313" key="2">
    <source>
        <dbReference type="Proteomes" id="UP001430953"/>
    </source>
</evidence>
<protein>
    <submittedName>
        <fullName evidence="1">Uncharacterized protein</fullName>
    </submittedName>
</protein>
<proteinExistence type="predicted"/>
<accession>A0AAW2GQ95</accession>
<keyword evidence="2" id="KW-1185">Reference proteome</keyword>
<organism evidence="1 2">
    <name type="scientific">Cardiocondyla obscurior</name>
    <dbReference type="NCBI Taxonomy" id="286306"/>
    <lineage>
        <taxon>Eukaryota</taxon>
        <taxon>Metazoa</taxon>
        <taxon>Ecdysozoa</taxon>
        <taxon>Arthropoda</taxon>
        <taxon>Hexapoda</taxon>
        <taxon>Insecta</taxon>
        <taxon>Pterygota</taxon>
        <taxon>Neoptera</taxon>
        <taxon>Endopterygota</taxon>
        <taxon>Hymenoptera</taxon>
        <taxon>Apocrita</taxon>
        <taxon>Aculeata</taxon>
        <taxon>Formicoidea</taxon>
        <taxon>Formicidae</taxon>
        <taxon>Myrmicinae</taxon>
        <taxon>Cardiocondyla</taxon>
    </lineage>
</organism>
<dbReference type="AlphaFoldDB" id="A0AAW2GQ95"/>
<dbReference type="EMBL" id="JADYXP020000002">
    <property type="protein sequence ID" value="KAL0129437.1"/>
    <property type="molecule type" value="Genomic_DNA"/>
</dbReference>
<reference evidence="1 2" key="1">
    <citation type="submission" date="2023-03" db="EMBL/GenBank/DDBJ databases">
        <title>High recombination rates correlate with genetic variation in Cardiocondyla obscurior ants.</title>
        <authorList>
            <person name="Errbii M."/>
        </authorList>
    </citation>
    <scope>NUCLEOTIDE SEQUENCE [LARGE SCALE GENOMIC DNA]</scope>
    <source>
        <strain evidence="1">Alpha-2009</strain>
        <tissue evidence="1">Whole body</tissue>
    </source>
</reference>
<gene>
    <name evidence="1" type="ORF">PUN28_001601</name>
</gene>
<sequence>MLLLKRIYISTALFCTKITSHCRVKKAMDLPIRHRPHFPPRLLFLVLNPKVSRTAAAHVSRSSRRHTLTTALSASSSLMKVIVFNISSKLHPAIFYALPDGLLIKLLFVVDYVFHYLVRNKFKSISSDGSER</sequence>
<evidence type="ECO:0000313" key="1">
    <source>
        <dbReference type="EMBL" id="KAL0129437.1"/>
    </source>
</evidence>
<name>A0AAW2GQ95_9HYME</name>